<evidence type="ECO:0000256" key="3">
    <source>
        <dbReference type="ARBA" id="ARBA00022777"/>
    </source>
</evidence>
<dbReference type="AlphaFoldDB" id="A0A6G1L626"/>
<evidence type="ECO:0000256" key="4">
    <source>
        <dbReference type="ARBA" id="ARBA00022840"/>
    </source>
</evidence>
<proteinExistence type="predicted"/>
<accession>A0A6G1L626</accession>
<keyword evidence="4" id="KW-0067">ATP-binding</keyword>
<dbReference type="PANTHER" id="PTHR44329:SF288">
    <property type="entry name" value="MITOGEN-ACTIVATED PROTEIN KINASE KINASE KINASE 20"/>
    <property type="match status" value="1"/>
</dbReference>
<dbReference type="EMBL" id="ML995845">
    <property type="protein sequence ID" value="KAF2768327.1"/>
    <property type="molecule type" value="Genomic_DNA"/>
</dbReference>
<reference evidence="6" key="1">
    <citation type="journal article" date="2020" name="Stud. Mycol.">
        <title>101 Dothideomycetes genomes: a test case for predicting lifestyles and emergence of pathogens.</title>
        <authorList>
            <person name="Haridas S."/>
            <person name="Albert R."/>
            <person name="Binder M."/>
            <person name="Bloem J."/>
            <person name="Labutti K."/>
            <person name="Salamov A."/>
            <person name="Andreopoulos B."/>
            <person name="Baker S."/>
            <person name="Barry K."/>
            <person name="Bills G."/>
            <person name="Bluhm B."/>
            <person name="Cannon C."/>
            <person name="Castanera R."/>
            <person name="Culley D."/>
            <person name="Daum C."/>
            <person name="Ezra D."/>
            <person name="Gonzalez J."/>
            <person name="Henrissat B."/>
            <person name="Kuo A."/>
            <person name="Liang C."/>
            <person name="Lipzen A."/>
            <person name="Lutzoni F."/>
            <person name="Magnuson J."/>
            <person name="Mondo S."/>
            <person name="Nolan M."/>
            <person name="Ohm R."/>
            <person name="Pangilinan J."/>
            <person name="Park H.-J."/>
            <person name="Ramirez L."/>
            <person name="Alfaro M."/>
            <person name="Sun H."/>
            <person name="Tritt A."/>
            <person name="Yoshinaga Y."/>
            <person name="Zwiers L.-H."/>
            <person name="Turgeon B."/>
            <person name="Goodwin S."/>
            <person name="Spatafora J."/>
            <person name="Crous P."/>
            <person name="Grigoriev I."/>
        </authorList>
    </citation>
    <scope>NUCLEOTIDE SEQUENCE</scope>
    <source>
        <strain evidence="6">CBS 116005</strain>
    </source>
</reference>
<organism evidence="6 7">
    <name type="scientific">Teratosphaeria nubilosa</name>
    <dbReference type="NCBI Taxonomy" id="161662"/>
    <lineage>
        <taxon>Eukaryota</taxon>
        <taxon>Fungi</taxon>
        <taxon>Dikarya</taxon>
        <taxon>Ascomycota</taxon>
        <taxon>Pezizomycotina</taxon>
        <taxon>Dothideomycetes</taxon>
        <taxon>Dothideomycetidae</taxon>
        <taxon>Mycosphaerellales</taxon>
        <taxon>Teratosphaeriaceae</taxon>
        <taxon>Teratosphaeria</taxon>
    </lineage>
</organism>
<dbReference type="Proteomes" id="UP000799436">
    <property type="component" value="Unassembled WGS sequence"/>
</dbReference>
<dbReference type="Pfam" id="PF00069">
    <property type="entry name" value="Pkinase"/>
    <property type="match status" value="1"/>
</dbReference>
<dbReference type="CDD" id="cd00180">
    <property type="entry name" value="PKc"/>
    <property type="match status" value="1"/>
</dbReference>
<evidence type="ECO:0000313" key="6">
    <source>
        <dbReference type="EMBL" id="KAF2768327.1"/>
    </source>
</evidence>
<protein>
    <submittedName>
        <fullName evidence="6">Kinase-like protein</fullName>
    </submittedName>
</protein>
<dbReference type="InterPro" id="IPR000719">
    <property type="entry name" value="Prot_kinase_dom"/>
</dbReference>
<keyword evidence="1" id="KW-0808">Transferase</keyword>
<keyword evidence="3 6" id="KW-0418">Kinase</keyword>
<dbReference type="PROSITE" id="PS50011">
    <property type="entry name" value="PROTEIN_KINASE_DOM"/>
    <property type="match status" value="1"/>
</dbReference>
<keyword evidence="2" id="KW-0547">Nucleotide-binding</keyword>
<gene>
    <name evidence="6" type="ORF">EJ03DRAFT_314207</name>
</gene>
<dbReference type="InterPro" id="IPR011009">
    <property type="entry name" value="Kinase-like_dom_sf"/>
</dbReference>
<evidence type="ECO:0000256" key="2">
    <source>
        <dbReference type="ARBA" id="ARBA00022741"/>
    </source>
</evidence>
<keyword evidence="7" id="KW-1185">Reference proteome</keyword>
<evidence type="ECO:0000259" key="5">
    <source>
        <dbReference type="PROSITE" id="PS50011"/>
    </source>
</evidence>
<dbReference type="GO" id="GO:0005524">
    <property type="term" value="F:ATP binding"/>
    <property type="evidence" value="ECO:0007669"/>
    <property type="project" value="UniProtKB-KW"/>
</dbReference>
<feature type="domain" description="Protein kinase" evidence="5">
    <location>
        <begin position="1"/>
        <end position="260"/>
    </location>
</feature>
<evidence type="ECO:0000313" key="7">
    <source>
        <dbReference type="Proteomes" id="UP000799436"/>
    </source>
</evidence>
<name>A0A6G1L626_9PEZI</name>
<dbReference type="SUPFAM" id="SSF56112">
    <property type="entry name" value="Protein kinase-like (PK-like)"/>
    <property type="match status" value="1"/>
</dbReference>
<dbReference type="GO" id="GO:0004674">
    <property type="term" value="F:protein serine/threonine kinase activity"/>
    <property type="evidence" value="ECO:0007669"/>
    <property type="project" value="TreeGrafter"/>
</dbReference>
<sequence>MLPTRVQYVSVDIFHLEFVAAGKSGAVYTIDENTVLKEFHEEDDLNTEKEALELLNGHPNIVGLLGQTQNNALVLERGKSLRIFLQAGEAIPWPTKIQWIKDAAQGISYMHEHGIIHADIGCHNMIIAHDRLKIIDFEGCGCRGKEAMSAYEWFSYPESPVTISQQTDIFAFGCAVYEIITDVTGLPLSDLMQACWSGKIGSANKIIDILQRDDHKGSDKLSISIMDLLMRMIPSIPMRSLEARWMSWLIRSRDSCSTEI</sequence>
<dbReference type="OrthoDB" id="1668230at2759"/>
<dbReference type="InterPro" id="IPR051681">
    <property type="entry name" value="Ser/Thr_Kinases-Pseudokinases"/>
</dbReference>
<evidence type="ECO:0000256" key="1">
    <source>
        <dbReference type="ARBA" id="ARBA00022679"/>
    </source>
</evidence>
<dbReference type="Gene3D" id="1.10.510.10">
    <property type="entry name" value="Transferase(Phosphotransferase) domain 1"/>
    <property type="match status" value="1"/>
</dbReference>
<dbReference type="PANTHER" id="PTHR44329">
    <property type="entry name" value="SERINE/THREONINE-PROTEIN KINASE TNNI3K-RELATED"/>
    <property type="match status" value="1"/>
</dbReference>